<dbReference type="Pfam" id="PF02190">
    <property type="entry name" value="LON_substr_bdg"/>
    <property type="match status" value="1"/>
</dbReference>
<organism evidence="2">
    <name type="scientific">Timema monikensis</name>
    <dbReference type="NCBI Taxonomy" id="170555"/>
    <lineage>
        <taxon>Eukaryota</taxon>
        <taxon>Metazoa</taxon>
        <taxon>Ecdysozoa</taxon>
        <taxon>Arthropoda</taxon>
        <taxon>Hexapoda</taxon>
        <taxon>Insecta</taxon>
        <taxon>Pterygota</taxon>
        <taxon>Neoptera</taxon>
        <taxon>Polyneoptera</taxon>
        <taxon>Phasmatodea</taxon>
        <taxon>Timematodea</taxon>
        <taxon>Timematoidea</taxon>
        <taxon>Timematidae</taxon>
        <taxon>Timema</taxon>
    </lineage>
</organism>
<gene>
    <name evidence="2" type="ORF">TMSB3V08_LOCUS11303</name>
</gene>
<evidence type="ECO:0000259" key="1">
    <source>
        <dbReference type="Pfam" id="PF02190"/>
    </source>
</evidence>
<feature type="domain" description="Lon N-terminal" evidence="1">
    <location>
        <begin position="21"/>
        <end position="124"/>
    </location>
</feature>
<accession>A0A7R9HTS7</accession>
<proteinExistence type="predicted"/>
<protein>
    <recommendedName>
        <fullName evidence="1">Lon N-terminal domain-containing protein</fullName>
    </recommendedName>
</protein>
<name>A0A7R9HTS7_9NEOP</name>
<dbReference type="InterPro" id="IPR015947">
    <property type="entry name" value="PUA-like_sf"/>
</dbReference>
<dbReference type="AlphaFoldDB" id="A0A7R9HTS7"/>
<dbReference type="InterPro" id="IPR003111">
    <property type="entry name" value="Lon_prtase_N"/>
</dbReference>
<evidence type="ECO:0000313" key="2">
    <source>
        <dbReference type="EMBL" id="CAD7434653.1"/>
    </source>
</evidence>
<dbReference type="EMBL" id="OB797962">
    <property type="protein sequence ID" value="CAD7434653.1"/>
    <property type="molecule type" value="Genomic_DNA"/>
</dbReference>
<dbReference type="SUPFAM" id="SSF88697">
    <property type="entry name" value="PUA domain-like"/>
    <property type="match status" value="1"/>
</dbReference>
<reference evidence="2" key="1">
    <citation type="submission" date="2020-11" db="EMBL/GenBank/DDBJ databases">
        <authorList>
            <person name="Tran Van P."/>
        </authorList>
    </citation>
    <scope>NUCLEOTIDE SEQUENCE</scope>
</reference>
<sequence>MNLKEIGYYEVDWIELAQDRDRPGAAVHPIGTAGVVVSMQINGGNWPQASYTLYITGVCRFQVKKLSVAHPYRTVDVTQLDRFGGEADDDDPEVQTLVESFREDVRRMVRLMDATVPPVAKLKVGHIGLYGSIVDPTQLLLVFIERIHLSIHALLIK</sequence>
<dbReference type="InterPro" id="IPR046336">
    <property type="entry name" value="Lon_prtase_N_sf"/>
</dbReference>
<dbReference type="Gene3D" id="2.30.130.40">
    <property type="entry name" value="LON domain-like"/>
    <property type="match status" value="1"/>
</dbReference>